<reference evidence="8" key="1">
    <citation type="submission" date="2022-08" db="EMBL/GenBank/DDBJ databases">
        <authorList>
            <person name="Gutierrez-Valencia J."/>
        </authorList>
    </citation>
    <scope>NUCLEOTIDE SEQUENCE</scope>
</reference>
<evidence type="ECO:0000256" key="5">
    <source>
        <dbReference type="PROSITE-ProRule" id="PRU00325"/>
    </source>
</evidence>
<dbReference type="PANTHER" id="PTHR31669">
    <property type="entry name" value="PROTEIN FAR1-RELATED SEQUENCE 10-RELATED"/>
    <property type="match status" value="1"/>
</dbReference>
<evidence type="ECO:0000313" key="9">
    <source>
        <dbReference type="Proteomes" id="UP001154282"/>
    </source>
</evidence>
<dbReference type="InterPro" id="IPR006564">
    <property type="entry name" value="Znf_PMZ"/>
</dbReference>
<protein>
    <recommendedName>
        <fullName evidence="6">Protein FAR1-RELATED SEQUENCE</fullName>
    </recommendedName>
</protein>
<dbReference type="EMBL" id="CAMGYJ010000004">
    <property type="protein sequence ID" value="CAI0398360.1"/>
    <property type="molecule type" value="Genomic_DNA"/>
</dbReference>
<dbReference type="Pfam" id="PF10551">
    <property type="entry name" value="MULE"/>
    <property type="match status" value="1"/>
</dbReference>
<dbReference type="Pfam" id="PF04434">
    <property type="entry name" value="SWIM"/>
    <property type="match status" value="1"/>
</dbReference>
<dbReference type="PROSITE" id="PS50966">
    <property type="entry name" value="ZF_SWIM"/>
    <property type="match status" value="1"/>
</dbReference>
<comment type="caution">
    <text evidence="8">The sequence shown here is derived from an EMBL/GenBank/DDBJ whole genome shotgun (WGS) entry which is preliminary data.</text>
</comment>
<dbReference type="Proteomes" id="UP001154282">
    <property type="component" value="Unassembled WGS sequence"/>
</dbReference>
<comment type="subcellular location">
    <subcellularLocation>
        <location evidence="6">Nucleus</location>
    </subcellularLocation>
</comment>
<evidence type="ECO:0000313" key="8">
    <source>
        <dbReference type="EMBL" id="CAI0398360.1"/>
    </source>
</evidence>
<dbReference type="GO" id="GO:0008270">
    <property type="term" value="F:zinc ion binding"/>
    <property type="evidence" value="ECO:0007669"/>
    <property type="project" value="UniProtKB-UniRule"/>
</dbReference>
<evidence type="ECO:0000256" key="4">
    <source>
        <dbReference type="ARBA" id="ARBA00022833"/>
    </source>
</evidence>
<dbReference type="GO" id="GO:0005634">
    <property type="term" value="C:nucleus"/>
    <property type="evidence" value="ECO:0007669"/>
    <property type="project" value="UniProtKB-SubCell"/>
</dbReference>
<name>A0AAV0IPS6_9ROSI</name>
<feature type="domain" description="SWIM-type" evidence="7">
    <location>
        <begin position="558"/>
        <end position="594"/>
    </location>
</feature>
<keyword evidence="2 6" id="KW-0479">Metal-binding</keyword>
<evidence type="ECO:0000256" key="1">
    <source>
        <dbReference type="ARBA" id="ARBA00005889"/>
    </source>
</evidence>
<dbReference type="PANTHER" id="PTHR31669:SF283">
    <property type="entry name" value="PROTEIN FAR1-RELATED SEQUENCE"/>
    <property type="match status" value="1"/>
</dbReference>
<evidence type="ECO:0000256" key="6">
    <source>
        <dbReference type="RuleBase" id="RU367018"/>
    </source>
</evidence>
<evidence type="ECO:0000256" key="2">
    <source>
        <dbReference type="ARBA" id="ARBA00022723"/>
    </source>
</evidence>
<comment type="similarity">
    <text evidence="1 6">Belongs to the FHY3/FAR1 family.</text>
</comment>
<keyword evidence="3 5" id="KW-0863">Zinc-finger</keyword>
<dbReference type="InterPro" id="IPR031052">
    <property type="entry name" value="FHY3/FAR1"/>
</dbReference>
<dbReference type="InterPro" id="IPR004330">
    <property type="entry name" value="FAR1_DNA_bnd_dom"/>
</dbReference>
<keyword evidence="6" id="KW-0539">Nucleus</keyword>
<sequence length="682" mass="78368">MKFEPVVIEGSPRTECSDNAYCISEDSAGVLPEEETGGLRNGSATNPCSVELADRRSESDASGCMWVPVAGTSYSSVEEIFMLYQNYAVEKGFAVNKDGTTKNKKGEIVYCRFCCHRARKPSEKLKPKPSRRVNCGARIYCSKGGDGRWKISKVNDQHNHDMAPSRSWLLQKHRNSSLRVQSLHQLDDSVDVHTIAQKGYRTMGQPNSRRYVGEERNLWLEGNANAMSNLFNSMQKQSKEFFYAYDLDYDGRLRSVLWVDARSRAAYAEFGDVITVDTTYFTNKYHVPVVPFVGLNHHGHSILLGCALISDGDTETFEWLFRTWLECMESPPTGIVTDQFQSIGKAITNVFPNARHRWCIQHILEKLPEKFGCHSRYDELCVVIKNCVYQSLSIAEFQGSWKNMVNEFKLEDNDWVEELYLSAEKWVPAFVIDTFWSGWLFSQRSGSRISYFDESLNSNTSLKQFLELYQVVLKVNIEKEMAADYSSCVVPIQCATKLAFEEQFQKIYTNSIFRLVQEQLTNTIYCFEEVASVEGGKTTYIVDDRIRVGYGGLKNKKFRVVHDDVSGEASCNCRMFEFEGILCGHIFRVLLRSGVEVIRDQYIMKKWRKDIRRGLSNIRVGYAGEVFTPEMERFERLEKRFKELANVACGDDEKYRYLLNSMQEIEKCFAGWNDGALKRQRV</sequence>
<organism evidence="8 9">
    <name type="scientific">Linum tenue</name>
    <dbReference type="NCBI Taxonomy" id="586396"/>
    <lineage>
        <taxon>Eukaryota</taxon>
        <taxon>Viridiplantae</taxon>
        <taxon>Streptophyta</taxon>
        <taxon>Embryophyta</taxon>
        <taxon>Tracheophyta</taxon>
        <taxon>Spermatophyta</taxon>
        <taxon>Magnoliopsida</taxon>
        <taxon>eudicotyledons</taxon>
        <taxon>Gunneridae</taxon>
        <taxon>Pentapetalae</taxon>
        <taxon>rosids</taxon>
        <taxon>fabids</taxon>
        <taxon>Malpighiales</taxon>
        <taxon>Linaceae</taxon>
        <taxon>Linum</taxon>
    </lineage>
</organism>
<evidence type="ECO:0000256" key="3">
    <source>
        <dbReference type="ARBA" id="ARBA00022771"/>
    </source>
</evidence>
<proteinExistence type="inferred from homology"/>
<dbReference type="InterPro" id="IPR018289">
    <property type="entry name" value="MULE_transposase_dom"/>
</dbReference>
<dbReference type="Pfam" id="PF03101">
    <property type="entry name" value="FAR1"/>
    <property type="match status" value="1"/>
</dbReference>
<keyword evidence="4 6" id="KW-0862">Zinc</keyword>
<dbReference type="SMART" id="SM00575">
    <property type="entry name" value="ZnF_PMZ"/>
    <property type="match status" value="1"/>
</dbReference>
<comment type="function">
    <text evidence="6">Putative transcription activator involved in regulating light control of development.</text>
</comment>
<dbReference type="GO" id="GO:0006355">
    <property type="term" value="P:regulation of DNA-templated transcription"/>
    <property type="evidence" value="ECO:0007669"/>
    <property type="project" value="UniProtKB-UniRule"/>
</dbReference>
<dbReference type="AlphaFoldDB" id="A0AAV0IPS6"/>
<evidence type="ECO:0000259" key="7">
    <source>
        <dbReference type="PROSITE" id="PS50966"/>
    </source>
</evidence>
<dbReference type="InterPro" id="IPR007527">
    <property type="entry name" value="Znf_SWIM"/>
</dbReference>
<keyword evidence="9" id="KW-1185">Reference proteome</keyword>
<accession>A0AAV0IPS6</accession>
<gene>
    <name evidence="8" type="ORF">LITE_LOCUS9878</name>
</gene>